<evidence type="ECO:0000259" key="3">
    <source>
        <dbReference type="PROSITE" id="PS51272"/>
    </source>
</evidence>
<evidence type="ECO:0000256" key="2">
    <source>
        <dbReference type="SAM" id="SignalP"/>
    </source>
</evidence>
<dbReference type="EMBL" id="DWYC01000046">
    <property type="protein sequence ID" value="HJB56790.1"/>
    <property type="molecule type" value="Genomic_DNA"/>
</dbReference>
<keyword evidence="2" id="KW-0732">Signal</keyword>
<feature type="domain" description="SLH" evidence="3">
    <location>
        <begin position="289"/>
        <end position="352"/>
    </location>
</feature>
<dbReference type="Pfam" id="PF00395">
    <property type="entry name" value="SLH"/>
    <property type="match status" value="2"/>
</dbReference>
<keyword evidence="1" id="KW-0677">Repeat</keyword>
<dbReference type="Pfam" id="PF00188">
    <property type="entry name" value="CAP"/>
    <property type="match status" value="1"/>
</dbReference>
<dbReference type="InterPro" id="IPR001119">
    <property type="entry name" value="SLH_dom"/>
</dbReference>
<sequence length="410" mass="42877">MRWRQGSALALAAGLTLGLLAPGAQAAGREDIGLSEAEWEVLRLVNEARISEGLSPLSACAGLQEASHIRAADLVTEYRSDHTRPDGSDCFTVLGPLGLASWAAGENIAAGYQTPEAVMAAWMASPGHRSNILDEDFNHLGVGAAEGNRTYGQVWEQMFVGDACSYSDLRLDAETAVLGSAQTVEDLDLTVSVTCSRHGTCVLPLTAGMYTFTQGGGELEVEYQGLSTALELVYGPWAAASPWAVEELTAAFQAGLIPESLNGADFRQTMTRGEFAAAAVALYGALGGEVPAAGESPFTDTDDPAVVQAWTLGIVQGVGGGRFAPDEPLTREQAAVMLAQVWTARGGAAEGSAPEFSDWTSVSPWAREAVALLAGFGVAVGDPSGAFLPQEALTRESALLLAVRMSRLER</sequence>
<proteinExistence type="predicted"/>
<name>A0A9D2S634_9FIRM</name>
<dbReference type="PANTHER" id="PTHR31157">
    <property type="entry name" value="SCP DOMAIN-CONTAINING PROTEIN"/>
    <property type="match status" value="1"/>
</dbReference>
<feature type="domain" description="SLH" evidence="3">
    <location>
        <begin position="353"/>
        <end position="410"/>
    </location>
</feature>
<gene>
    <name evidence="4" type="ORF">H9714_04470</name>
</gene>
<dbReference type="InterPro" id="IPR014044">
    <property type="entry name" value="CAP_dom"/>
</dbReference>
<protein>
    <submittedName>
        <fullName evidence="4">S-layer homology domain-containing protein</fullName>
    </submittedName>
</protein>
<dbReference type="Gene3D" id="3.40.33.10">
    <property type="entry name" value="CAP"/>
    <property type="match status" value="1"/>
</dbReference>
<dbReference type="PROSITE" id="PS51272">
    <property type="entry name" value="SLH"/>
    <property type="match status" value="2"/>
</dbReference>
<dbReference type="CDD" id="cd05379">
    <property type="entry name" value="CAP_bacterial"/>
    <property type="match status" value="1"/>
</dbReference>
<evidence type="ECO:0000256" key="1">
    <source>
        <dbReference type="ARBA" id="ARBA00022737"/>
    </source>
</evidence>
<dbReference type="SUPFAM" id="SSF55797">
    <property type="entry name" value="PR-1-like"/>
    <property type="match status" value="1"/>
</dbReference>
<reference evidence="4" key="1">
    <citation type="journal article" date="2021" name="PeerJ">
        <title>Extensive microbial diversity within the chicken gut microbiome revealed by metagenomics and culture.</title>
        <authorList>
            <person name="Gilroy R."/>
            <person name="Ravi A."/>
            <person name="Getino M."/>
            <person name="Pursley I."/>
            <person name="Horton D.L."/>
            <person name="Alikhan N.F."/>
            <person name="Baker D."/>
            <person name="Gharbi K."/>
            <person name="Hall N."/>
            <person name="Watson M."/>
            <person name="Adriaenssens E.M."/>
            <person name="Foster-Nyarko E."/>
            <person name="Jarju S."/>
            <person name="Secka A."/>
            <person name="Antonio M."/>
            <person name="Oren A."/>
            <person name="Chaudhuri R.R."/>
            <person name="La Ragione R."/>
            <person name="Hildebrand F."/>
            <person name="Pallen M.J."/>
        </authorList>
    </citation>
    <scope>NUCLEOTIDE SEQUENCE</scope>
    <source>
        <strain evidence="4">CHK189-11263</strain>
    </source>
</reference>
<evidence type="ECO:0000313" key="5">
    <source>
        <dbReference type="Proteomes" id="UP000824208"/>
    </source>
</evidence>
<dbReference type="Proteomes" id="UP000824208">
    <property type="component" value="Unassembled WGS sequence"/>
</dbReference>
<reference evidence="4" key="2">
    <citation type="submission" date="2021-04" db="EMBL/GenBank/DDBJ databases">
        <authorList>
            <person name="Gilroy R."/>
        </authorList>
    </citation>
    <scope>NUCLEOTIDE SEQUENCE</scope>
    <source>
        <strain evidence="4">CHK189-11263</strain>
    </source>
</reference>
<dbReference type="AlphaFoldDB" id="A0A9D2S634"/>
<dbReference type="PANTHER" id="PTHR31157:SF1">
    <property type="entry name" value="SCP DOMAIN-CONTAINING PROTEIN"/>
    <property type="match status" value="1"/>
</dbReference>
<dbReference type="InterPro" id="IPR035940">
    <property type="entry name" value="CAP_sf"/>
</dbReference>
<feature type="signal peptide" evidence="2">
    <location>
        <begin position="1"/>
        <end position="26"/>
    </location>
</feature>
<evidence type="ECO:0000313" key="4">
    <source>
        <dbReference type="EMBL" id="HJB56790.1"/>
    </source>
</evidence>
<accession>A0A9D2S634</accession>
<comment type="caution">
    <text evidence="4">The sequence shown here is derived from an EMBL/GenBank/DDBJ whole genome shotgun (WGS) entry which is preliminary data.</text>
</comment>
<feature type="chain" id="PRO_5038789565" evidence="2">
    <location>
        <begin position="27"/>
        <end position="410"/>
    </location>
</feature>
<organism evidence="4 5">
    <name type="scientific">Candidatus Flavonifractor intestinipullorum</name>
    <dbReference type="NCBI Taxonomy" id="2838587"/>
    <lineage>
        <taxon>Bacteria</taxon>
        <taxon>Bacillati</taxon>
        <taxon>Bacillota</taxon>
        <taxon>Clostridia</taxon>
        <taxon>Eubacteriales</taxon>
        <taxon>Oscillospiraceae</taxon>
        <taxon>Flavonifractor</taxon>
    </lineage>
</organism>